<dbReference type="Gene3D" id="1.10.12.10">
    <property type="entry name" value="Lyase 2-enoyl-coa Hydratase, Chain A, domain 2"/>
    <property type="match status" value="1"/>
</dbReference>
<comment type="caution">
    <text evidence="8">The sequence shown here is derived from an EMBL/GenBank/DDBJ whole genome shotgun (WGS) entry which is preliminary data.</text>
</comment>
<dbReference type="GO" id="GO:0006631">
    <property type="term" value="P:fatty acid metabolic process"/>
    <property type="evidence" value="ECO:0007669"/>
    <property type="project" value="UniProtKB-KW"/>
</dbReference>
<evidence type="ECO:0000256" key="5">
    <source>
        <dbReference type="ARBA" id="ARBA00023128"/>
    </source>
</evidence>
<keyword evidence="5" id="KW-0496">Mitochondrion</keyword>
<dbReference type="InterPro" id="IPR001753">
    <property type="entry name" value="Enoyl-CoA_hydra/iso"/>
</dbReference>
<keyword evidence="4" id="KW-0443">Lipid metabolism</keyword>
<evidence type="ECO:0000256" key="2">
    <source>
        <dbReference type="ARBA" id="ARBA00022832"/>
    </source>
</evidence>
<dbReference type="GO" id="GO:0005739">
    <property type="term" value="C:mitochondrion"/>
    <property type="evidence" value="ECO:0007669"/>
    <property type="project" value="UniProtKB-SubCell"/>
</dbReference>
<dbReference type="AlphaFoldDB" id="A0A8K0KQM2"/>
<proteinExistence type="predicted"/>
<name>A0A8K0KQM2_LADFU</name>
<dbReference type="PANTHER" id="PTHR43602">
    <property type="match status" value="1"/>
</dbReference>
<organism evidence="8 9">
    <name type="scientific">Ladona fulva</name>
    <name type="common">Scarce chaser dragonfly</name>
    <name type="synonym">Libellula fulva</name>
    <dbReference type="NCBI Taxonomy" id="123851"/>
    <lineage>
        <taxon>Eukaryota</taxon>
        <taxon>Metazoa</taxon>
        <taxon>Ecdysozoa</taxon>
        <taxon>Arthropoda</taxon>
        <taxon>Hexapoda</taxon>
        <taxon>Insecta</taxon>
        <taxon>Pterygota</taxon>
        <taxon>Palaeoptera</taxon>
        <taxon>Odonata</taxon>
        <taxon>Epiprocta</taxon>
        <taxon>Anisoptera</taxon>
        <taxon>Libelluloidea</taxon>
        <taxon>Libellulidae</taxon>
        <taxon>Ladona</taxon>
    </lineage>
</organism>
<comment type="subcellular location">
    <subcellularLocation>
        <location evidence="1">Mitochondrion</location>
    </subcellularLocation>
</comment>
<accession>A0A8K0KQM2</accession>
<dbReference type="InterPro" id="IPR029045">
    <property type="entry name" value="ClpP/crotonase-like_dom_sf"/>
</dbReference>
<comment type="function">
    <text evidence="6">May play a role in fatty acid biosynthesis and insulin sensitivity.</text>
</comment>
<dbReference type="CDD" id="cd06558">
    <property type="entry name" value="crotonase-like"/>
    <property type="match status" value="1"/>
</dbReference>
<keyword evidence="3" id="KW-0809">Transit peptide</keyword>
<dbReference type="OrthoDB" id="2139957at2759"/>
<evidence type="ECO:0000313" key="8">
    <source>
        <dbReference type="EMBL" id="KAG8238649.1"/>
    </source>
</evidence>
<dbReference type="InterPro" id="IPR052377">
    <property type="entry name" value="Mitochondrial_ECH-domain"/>
</dbReference>
<dbReference type="GO" id="GO:0016836">
    <property type="term" value="F:hydro-lyase activity"/>
    <property type="evidence" value="ECO:0007669"/>
    <property type="project" value="TreeGrafter"/>
</dbReference>
<keyword evidence="9" id="KW-1185">Reference proteome</keyword>
<evidence type="ECO:0000256" key="6">
    <source>
        <dbReference type="ARBA" id="ARBA00037410"/>
    </source>
</evidence>
<evidence type="ECO:0000313" key="9">
    <source>
        <dbReference type="Proteomes" id="UP000792457"/>
    </source>
</evidence>
<dbReference type="EMBL" id="KZ309403">
    <property type="protein sequence ID" value="KAG8238649.1"/>
    <property type="molecule type" value="Genomic_DNA"/>
</dbReference>
<dbReference type="Pfam" id="PF00378">
    <property type="entry name" value="ECH_1"/>
    <property type="match status" value="1"/>
</dbReference>
<dbReference type="Proteomes" id="UP000792457">
    <property type="component" value="Unassembled WGS sequence"/>
</dbReference>
<gene>
    <name evidence="8" type="ORF">J437_LFUL018595</name>
</gene>
<reference evidence="8" key="2">
    <citation type="submission" date="2017-10" db="EMBL/GenBank/DDBJ databases">
        <title>Ladona fulva Genome sequencing and assembly.</title>
        <authorList>
            <person name="Murali S."/>
            <person name="Richards S."/>
            <person name="Bandaranaike D."/>
            <person name="Bellair M."/>
            <person name="Blankenburg K."/>
            <person name="Chao H."/>
            <person name="Dinh H."/>
            <person name="Doddapaneni H."/>
            <person name="Dugan-Rocha S."/>
            <person name="Elkadiri S."/>
            <person name="Gnanaolivu R."/>
            <person name="Hernandez B."/>
            <person name="Skinner E."/>
            <person name="Javaid M."/>
            <person name="Lee S."/>
            <person name="Li M."/>
            <person name="Ming W."/>
            <person name="Munidasa M."/>
            <person name="Muniz J."/>
            <person name="Nguyen L."/>
            <person name="Hughes D."/>
            <person name="Osuji N."/>
            <person name="Pu L.-L."/>
            <person name="Puazo M."/>
            <person name="Qu C."/>
            <person name="Quiroz J."/>
            <person name="Raj R."/>
            <person name="Weissenberger G."/>
            <person name="Xin Y."/>
            <person name="Zou X."/>
            <person name="Han Y."/>
            <person name="Worley K."/>
            <person name="Muzny D."/>
            <person name="Gibbs R."/>
        </authorList>
    </citation>
    <scope>NUCLEOTIDE SEQUENCE</scope>
    <source>
        <strain evidence="8">Sampled in the wild</strain>
    </source>
</reference>
<dbReference type="Gene3D" id="3.90.226.10">
    <property type="entry name" value="2-enoyl-CoA Hydratase, Chain A, domain 1"/>
    <property type="match status" value="1"/>
</dbReference>
<evidence type="ECO:0000256" key="4">
    <source>
        <dbReference type="ARBA" id="ARBA00023098"/>
    </source>
</evidence>
<evidence type="ECO:0000256" key="7">
    <source>
        <dbReference type="ARBA" id="ARBA00040545"/>
    </source>
</evidence>
<reference evidence="8" key="1">
    <citation type="submission" date="2013-04" db="EMBL/GenBank/DDBJ databases">
        <authorList>
            <person name="Qu J."/>
            <person name="Murali S.C."/>
            <person name="Bandaranaike D."/>
            <person name="Bellair M."/>
            <person name="Blankenburg K."/>
            <person name="Chao H."/>
            <person name="Dinh H."/>
            <person name="Doddapaneni H."/>
            <person name="Downs B."/>
            <person name="Dugan-Rocha S."/>
            <person name="Elkadiri S."/>
            <person name="Gnanaolivu R.D."/>
            <person name="Hernandez B."/>
            <person name="Javaid M."/>
            <person name="Jayaseelan J.C."/>
            <person name="Lee S."/>
            <person name="Li M."/>
            <person name="Ming W."/>
            <person name="Munidasa M."/>
            <person name="Muniz J."/>
            <person name="Nguyen L."/>
            <person name="Ongeri F."/>
            <person name="Osuji N."/>
            <person name="Pu L.-L."/>
            <person name="Puazo M."/>
            <person name="Qu C."/>
            <person name="Quiroz J."/>
            <person name="Raj R."/>
            <person name="Weissenberger G."/>
            <person name="Xin Y."/>
            <person name="Zou X."/>
            <person name="Han Y."/>
            <person name="Richards S."/>
            <person name="Worley K."/>
            <person name="Muzny D."/>
            <person name="Gibbs R."/>
        </authorList>
    </citation>
    <scope>NUCLEOTIDE SEQUENCE</scope>
    <source>
        <strain evidence="8">Sampled in the wild</strain>
    </source>
</reference>
<evidence type="ECO:0000256" key="3">
    <source>
        <dbReference type="ARBA" id="ARBA00022946"/>
    </source>
</evidence>
<protein>
    <recommendedName>
        <fullName evidence="7">Enoyl-CoA hydratase domain-containing protein 3, mitochondrial</fullName>
    </recommendedName>
</protein>
<dbReference type="SUPFAM" id="SSF52096">
    <property type="entry name" value="ClpP/crotonase"/>
    <property type="match status" value="1"/>
</dbReference>
<sequence>MTFLGSTIFGKVKHSNAITRNIYLSSKIYGANGLTKTNIKNGMKSIVMNDLKTRNCLSNSMMEDLIEDISVDQDNPEVRCMVLSAVGPVFSSGHNLRELAAKGEKGSAAVFATCSKLMNTIMEAPVPVLAAVKGVAAAAGCQLVAACDLAVCTKGSSFSTPGASWGLFCSTPGIPLARAVPRKMAAYMLFTGEPISAQVAIQAGLVSSVVDDEKLDEEVARIVESISKKSREVVGLGKKFFYKQIEMDINSAYRLGESVMVGNIGIPDGQEGLRSFAEKRTPKWTHGLRSKA</sequence>
<evidence type="ECO:0000256" key="1">
    <source>
        <dbReference type="ARBA" id="ARBA00004173"/>
    </source>
</evidence>
<keyword evidence="2" id="KW-0276">Fatty acid metabolism</keyword>
<dbReference type="PANTHER" id="PTHR43602:SF1">
    <property type="entry name" value="ENOYL-COA HYDRATASE DOMAIN-CONTAINING PROTEIN 3, MITOCHONDRIAL"/>
    <property type="match status" value="1"/>
</dbReference>
<dbReference type="InterPro" id="IPR014748">
    <property type="entry name" value="Enoyl-CoA_hydra_C"/>
</dbReference>